<evidence type="ECO:0000313" key="2">
    <source>
        <dbReference type="EMBL" id="KAF5207505.1"/>
    </source>
</evidence>
<keyword evidence="3" id="KW-1185">Reference proteome</keyword>
<dbReference type="AlphaFoldDB" id="A0A7J6XF69"/>
<comment type="caution">
    <text evidence="2">The sequence shown here is derived from an EMBL/GenBank/DDBJ whole genome shotgun (WGS) entry which is preliminary data.</text>
</comment>
<sequence length="203" mass="23622">MKWKKDSYYDSIETIYKSQELKPIISLKNCITEEPEGCIPISSVSKRGLVLDVPVKKVIKFLRHYPSIFEEFTGPQYNLPWFKLTSEAIELHREEIAVYENHRVDILERLKRFILMSQEKKLPWKVIRGMQWYLGLPDKFLKDPESNLDSSFKVVEMEDGLQGLSVEIDEKKLSLLQKDVVKRGGEYLEGSSAPLVIPLYPSK</sequence>
<feature type="domain" description="PORR" evidence="1">
    <location>
        <begin position="4"/>
        <end position="174"/>
    </location>
</feature>
<dbReference type="PANTHER" id="PTHR31476">
    <property type="entry name" value="PROTEIN WHAT'S THIS FACTOR 1 HOMOLOG, CHLOROPLASTIC"/>
    <property type="match status" value="1"/>
</dbReference>
<dbReference type="InterPro" id="IPR021099">
    <property type="entry name" value="PORR_domain"/>
</dbReference>
<dbReference type="GO" id="GO:0003723">
    <property type="term" value="F:RNA binding"/>
    <property type="evidence" value="ECO:0007669"/>
    <property type="project" value="InterPro"/>
</dbReference>
<reference evidence="2 3" key="1">
    <citation type="submission" date="2020-06" db="EMBL/GenBank/DDBJ databases">
        <title>Transcriptomic and genomic resources for Thalictrum thalictroides and T. hernandezii: Facilitating candidate gene discovery in an emerging model plant lineage.</title>
        <authorList>
            <person name="Arias T."/>
            <person name="Riano-Pachon D.M."/>
            <person name="Di Stilio V.S."/>
        </authorList>
    </citation>
    <scope>NUCLEOTIDE SEQUENCE [LARGE SCALE GENOMIC DNA]</scope>
    <source>
        <strain evidence="3">cv. WT478/WT964</strain>
        <tissue evidence="2">Leaves</tissue>
    </source>
</reference>
<feature type="non-terminal residue" evidence="2">
    <location>
        <position position="203"/>
    </location>
</feature>
<gene>
    <name evidence="2" type="ORF">FRX31_002908</name>
</gene>
<dbReference type="EMBL" id="JABWDY010001347">
    <property type="protein sequence ID" value="KAF5207505.1"/>
    <property type="molecule type" value="Genomic_DNA"/>
</dbReference>
<accession>A0A7J6XF69</accession>
<dbReference type="Proteomes" id="UP000554482">
    <property type="component" value="Unassembled WGS sequence"/>
</dbReference>
<dbReference type="InterPro" id="IPR045040">
    <property type="entry name" value="PORR_fam"/>
</dbReference>
<dbReference type="Pfam" id="PF11955">
    <property type="entry name" value="PORR"/>
    <property type="match status" value="1"/>
</dbReference>
<dbReference type="OrthoDB" id="627307at2759"/>
<proteinExistence type="predicted"/>
<name>A0A7J6XF69_THATH</name>
<dbReference type="PANTHER" id="PTHR31476:SF13">
    <property type="entry name" value="PROTEIN WHAT'S THIS FACTOR 9, MITOCHONDRIAL"/>
    <property type="match status" value="1"/>
</dbReference>
<organism evidence="2 3">
    <name type="scientific">Thalictrum thalictroides</name>
    <name type="common">Rue-anemone</name>
    <name type="synonym">Anemone thalictroides</name>
    <dbReference type="NCBI Taxonomy" id="46969"/>
    <lineage>
        <taxon>Eukaryota</taxon>
        <taxon>Viridiplantae</taxon>
        <taxon>Streptophyta</taxon>
        <taxon>Embryophyta</taxon>
        <taxon>Tracheophyta</taxon>
        <taxon>Spermatophyta</taxon>
        <taxon>Magnoliopsida</taxon>
        <taxon>Ranunculales</taxon>
        <taxon>Ranunculaceae</taxon>
        <taxon>Thalictroideae</taxon>
        <taxon>Thalictrum</taxon>
    </lineage>
</organism>
<protein>
    <submittedName>
        <fullName evidence="2">WHAT'S THIS FACTOR 9 protein</fullName>
    </submittedName>
</protein>
<evidence type="ECO:0000259" key="1">
    <source>
        <dbReference type="Pfam" id="PF11955"/>
    </source>
</evidence>
<evidence type="ECO:0000313" key="3">
    <source>
        <dbReference type="Proteomes" id="UP000554482"/>
    </source>
</evidence>